<dbReference type="Proteomes" id="UP000001593">
    <property type="component" value="Unassembled WGS sequence"/>
</dbReference>
<evidence type="ECO:0000313" key="5">
    <source>
        <dbReference type="EMBL" id="EDO45654.1"/>
    </source>
</evidence>
<dbReference type="OrthoDB" id="672793at2759"/>
<dbReference type="GO" id="GO:0005737">
    <property type="term" value="C:cytoplasm"/>
    <property type="evidence" value="ECO:0000318"/>
    <property type="project" value="GO_Central"/>
</dbReference>
<keyword evidence="6" id="KW-1185">Reference proteome</keyword>
<dbReference type="eggNOG" id="KOG3275">
    <property type="taxonomic scope" value="Eukaryota"/>
</dbReference>
<proteinExistence type="predicted"/>
<accession>A7RSL2</accession>
<feature type="short sequence motif" description="Histidine triad motif" evidence="2 3">
    <location>
        <begin position="111"/>
        <end position="115"/>
    </location>
</feature>
<dbReference type="Gene3D" id="3.30.428.10">
    <property type="entry name" value="HIT-like"/>
    <property type="match status" value="1"/>
</dbReference>
<dbReference type="GO" id="GO:0016787">
    <property type="term" value="F:hydrolase activity"/>
    <property type="evidence" value="ECO:0000318"/>
    <property type="project" value="GO_Central"/>
</dbReference>
<protein>
    <recommendedName>
        <fullName evidence="4">HIT domain-containing protein</fullName>
    </recommendedName>
</protein>
<dbReference type="PROSITE" id="PS00892">
    <property type="entry name" value="HIT_1"/>
    <property type="match status" value="1"/>
</dbReference>
<dbReference type="InParanoid" id="A7RSL2"/>
<dbReference type="HOGENOM" id="CLU_056776_8_1_1"/>
<dbReference type="Pfam" id="PF01230">
    <property type="entry name" value="HIT"/>
    <property type="match status" value="1"/>
</dbReference>
<evidence type="ECO:0000313" key="6">
    <source>
        <dbReference type="Proteomes" id="UP000001593"/>
    </source>
</evidence>
<dbReference type="PANTHER" id="PTHR23089">
    <property type="entry name" value="HISTIDINE TRIAD HIT PROTEIN"/>
    <property type="match status" value="1"/>
</dbReference>
<dbReference type="PROSITE" id="PS51084">
    <property type="entry name" value="HIT_2"/>
    <property type="match status" value="1"/>
</dbReference>
<dbReference type="InterPro" id="IPR036265">
    <property type="entry name" value="HIT-like_sf"/>
</dbReference>
<feature type="active site" description="Tele-AMP-histidine intermediate" evidence="1">
    <location>
        <position position="113"/>
    </location>
</feature>
<dbReference type="GO" id="GO:0005739">
    <property type="term" value="C:mitochondrion"/>
    <property type="evidence" value="ECO:0000318"/>
    <property type="project" value="GO_Central"/>
</dbReference>
<dbReference type="PhylomeDB" id="A7RSL2"/>
<dbReference type="STRING" id="45351.A7RSL2"/>
<feature type="domain" description="HIT" evidence="4">
    <location>
        <begin position="18"/>
        <end position="127"/>
    </location>
</feature>
<organism evidence="5 6">
    <name type="scientific">Nematostella vectensis</name>
    <name type="common">Starlet sea anemone</name>
    <dbReference type="NCBI Taxonomy" id="45351"/>
    <lineage>
        <taxon>Eukaryota</taxon>
        <taxon>Metazoa</taxon>
        <taxon>Cnidaria</taxon>
        <taxon>Anthozoa</taxon>
        <taxon>Hexacorallia</taxon>
        <taxon>Actiniaria</taxon>
        <taxon>Edwardsiidae</taxon>
        <taxon>Nematostella</taxon>
    </lineage>
</organism>
<gene>
    <name evidence="5" type="ORF">NEMVEDRAFT_v1g162262</name>
</gene>
<dbReference type="InterPro" id="IPR011146">
    <property type="entry name" value="HIT-like"/>
</dbReference>
<dbReference type="SUPFAM" id="SSF54197">
    <property type="entry name" value="HIT-like"/>
    <property type="match status" value="1"/>
</dbReference>
<dbReference type="EMBL" id="DS469534">
    <property type="protein sequence ID" value="EDO45654.1"/>
    <property type="molecule type" value="Genomic_DNA"/>
</dbReference>
<sequence>MASEEEKAQSAVPGGDTIFSRIIRGDVPATFIHEDDKCIAMDDINPQAPVHFLVIPKTPIQKLSLAQNWNAELLGHCLLVAKDVAKNKGISEDGFRVVINDGRHGCQSVYHLHLHVIGGRQLGWPPC</sequence>
<dbReference type="InterPro" id="IPR001310">
    <property type="entry name" value="Histidine_triad_HIT"/>
</dbReference>
<evidence type="ECO:0000259" key="4">
    <source>
        <dbReference type="PROSITE" id="PS51084"/>
    </source>
</evidence>
<evidence type="ECO:0000256" key="3">
    <source>
        <dbReference type="PROSITE-ProRule" id="PRU00464"/>
    </source>
</evidence>
<dbReference type="InterPro" id="IPR019808">
    <property type="entry name" value="Histidine_triad_CS"/>
</dbReference>
<dbReference type="CDD" id="cd01276">
    <property type="entry name" value="PKCI_related"/>
    <property type="match status" value="1"/>
</dbReference>
<dbReference type="OMA" id="FRMVVNN"/>
<dbReference type="PRINTS" id="PR00332">
    <property type="entry name" value="HISTRIAD"/>
</dbReference>
<evidence type="ECO:0000256" key="2">
    <source>
        <dbReference type="PIRSR" id="PIRSR601310-3"/>
    </source>
</evidence>
<dbReference type="AlphaFoldDB" id="A7RSL2"/>
<reference evidence="5 6" key="1">
    <citation type="journal article" date="2007" name="Science">
        <title>Sea anemone genome reveals ancestral eumetazoan gene repertoire and genomic organization.</title>
        <authorList>
            <person name="Putnam N.H."/>
            <person name="Srivastava M."/>
            <person name="Hellsten U."/>
            <person name="Dirks B."/>
            <person name="Chapman J."/>
            <person name="Salamov A."/>
            <person name="Terry A."/>
            <person name="Shapiro H."/>
            <person name="Lindquist E."/>
            <person name="Kapitonov V.V."/>
            <person name="Jurka J."/>
            <person name="Genikhovich G."/>
            <person name="Grigoriev I.V."/>
            <person name="Lucas S.M."/>
            <person name="Steele R.E."/>
            <person name="Finnerty J.R."/>
            <person name="Technau U."/>
            <person name="Martindale M.Q."/>
            <person name="Rokhsar D.S."/>
        </authorList>
    </citation>
    <scope>NUCLEOTIDE SEQUENCE [LARGE SCALE GENOMIC DNA]</scope>
    <source>
        <strain evidence="6">CH2 X CH6</strain>
    </source>
</reference>
<dbReference type="KEGG" id="nve:5517707"/>
<dbReference type="FunFam" id="3.30.428.10:FF:000005">
    <property type="entry name" value="Histidine triad nucleotide-binding protein 1"/>
    <property type="match status" value="1"/>
</dbReference>
<name>A7RSL2_NEMVE</name>
<evidence type="ECO:0000256" key="1">
    <source>
        <dbReference type="PIRSR" id="PIRSR601310-1"/>
    </source>
</evidence>